<keyword evidence="3" id="KW-1185">Reference proteome</keyword>
<reference evidence="2 3" key="1">
    <citation type="journal article" date="2017" name="Infect. Genet. Evol.">
        <title>The new phylogeny of the genus Mycobacterium: The old and the news.</title>
        <authorList>
            <person name="Tortoli E."/>
            <person name="Fedrizzi T."/>
            <person name="Meehan C.J."/>
            <person name="Trovato A."/>
            <person name="Grottola A."/>
            <person name="Giacobazzi E."/>
            <person name="Serpini G.F."/>
            <person name="Tagliazucchi S."/>
            <person name="Fabio A."/>
            <person name="Bettua C."/>
            <person name="Bertorelli R."/>
            <person name="Frascaro F."/>
            <person name="De Sanctis V."/>
            <person name="Pecorari M."/>
            <person name="Jousson O."/>
            <person name="Segata N."/>
            <person name="Cirillo D.M."/>
        </authorList>
    </citation>
    <scope>NUCLEOTIDE SEQUENCE [LARGE SCALE GENOMIC DNA]</scope>
    <source>
        <strain evidence="2 3">CIP1034565</strain>
    </source>
</reference>
<comment type="caution">
    <text evidence="2">The sequence shown here is derived from an EMBL/GenBank/DDBJ whole genome shotgun (WGS) entry which is preliminary data.</text>
</comment>
<proteinExistence type="predicted"/>
<feature type="region of interest" description="Disordered" evidence="1">
    <location>
        <begin position="285"/>
        <end position="343"/>
    </location>
</feature>
<dbReference type="Proteomes" id="UP000230551">
    <property type="component" value="Unassembled WGS sequence"/>
</dbReference>
<feature type="region of interest" description="Disordered" evidence="1">
    <location>
        <begin position="526"/>
        <end position="547"/>
    </location>
</feature>
<feature type="compositionally biased region" description="Polar residues" evidence="1">
    <location>
        <begin position="285"/>
        <end position="294"/>
    </location>
</feature>
<gene>
    <name evidence="2" type="ORF">CQY22_013260</name>
</gene>
<feature type="region of interest" description="Disordered" evidence="1">
    <location>
        <begin position="1"/>
        <end position="22"/>
    </location>
</feature>
<organism evidence="2 3">
    <name type="scientific">Mycolicibacterium brumae</name>
    <dbReference type="NCBI Taxonomy" id="85968"/>
    <lineage>
        <taxon>Bacteria</taxon>
        <taxon>Bacillati</taxon>
        <taxon>Actinomycetota</taxon>
        <taxon>Actinomycetes</taxon>
        <taxon>Mycobacteriales</taxon>
        <taxon>Mycobacteriaceae</taxon>
        <taxon>Mycolicibacterium</taxon>
    </lineage>
</organism>
<evidence type="ECO:0000256" key="1">
    <source>
        <dbReference type="SAM" id="MobiDB-lite"/>
    </source>
</evidence>
<name>A0A2G5P7T9_9MYCO</name>
<evidence type="ECO:0008006" key="4">
    <source>
        <dbReference type="Google" id="ProtNLM"/>
    </source>
</evidence>
<evidence type="ECO:0000313" key="2">
    <source>
        <dbReference type="EMBL" id="PIB74431.1"/>
    </source>
</evidence>
<dbReference type="AlphaFoldDB" id="A0A2G5P7T9"/>
<evidence type="ECO:0000313" key="3">
    <source>
        <dbReference type="Proteomes" id="UP000230551"/>
    </source>
</evidence>
<dbReference type="STRING" id="85968.GCA_900073015_02737"/>
<sequence>MYDPKTTGTGADDGPPNPYGVAPLGDDLAEIEAGFWSATPELSLICATAHRRDVGRWALLGAVLANLISWLPPYVMLTDRDGTQHIASAGSLNLFVHLIGDSGDGKTRVLNVARELLPPNADRYGSESGSGADLLSSGTGEGLLKHFVSSRSVTDPATKETSEVMTQRTDVAVLHIDEVSTYLSELSRTGSKTAGILTSLWSGQLTGSNTGGKDSRTKLPAHAARVCVVMLAQPGLCEGLFTDELVAGGTPQRPLWLPGYDWSPCPVTAAPTGVALASPQKCWQQLPQSMHPQPSVTPPAAPAGAPQVGGTAAPTPNAPQINTLPPELQFPRPARSPEEAVWIKQPPAARAEIAALDAAMRAQRLSPAQKAALSPEEREARKALAIQKHAILTRLKITVALGLLHGRSDMQPADLDWTLTEPVMRVNLGMLSYLWIEGQAARAVAAHQRGTERGAEWLAEQEARRNPVRKVMLTIWRKHRDVGPRSSGWHNRWISTDMRQHIRPARALGLEEGWFQVTSAKEYGALDPETGEELGPPKVGESTRADLRECERLRAQGVGV</sequence>
<dbReference type="EMBL" id="PDCN02000017">
    <property type="protein sequence ID" value="PIB74431.1"/>
    <property type="molecule type" value="Genomic_DNA"/>
</dbReference>
<feature type="compositionally biased region" description="Low complexity" evidence="1">
    <location>
        <begin position="302"/>
        <end position="315"/>
    </location>
</feature>
<protein>
    <recommendedName>
        <fullName evidence="4">DUF3987 domain-containing protein</fullName>
    </recommendedName>
</protein>
<accession>A0A2G5P7T9</accession>
<dbReference type="RefSeq" id="WP_090590149.1">
    <property type="nucleotide sequence ID" value="NZ_CP104302.1"/>
</dbReference>
<dbReference type="OrthoDB" id="3218228at2"/>